<organism evidence="1 2">
    <name type="scientific">Sparassis crispa</name>
    <dbReference type="NCBI Taxonomy" id="139825"/>
    <lineage>
        <taxon>Eukaryota</taxon>
        <taxon>Fungi</taxon>
        <taxon>Dikarya</taxon>
        <taxon>Basidiomycota</taxon>
        <taxon>Agaricomycotina</taxon>
        <taxon>Agaricomycetes</taxon>
        <taxon>Polyporales</taxon>
        <taxon>Sparassidaceae</taxon>
        <taxon>Sparassis</taxon>
    </lineage>
</organism>
<dbReference type="Proteomes" id="UP000287166">
    <property type="component" value="Unassembled WGS sequence"/>
</dbReference>
<dbReference type="GeneID" id="38786612"/>
<comment type="caution">
    <text evidence="1">The sequence shown here is derived from an EMBL/GenBank/DDBJ whole genome shotgun (WGS) entry which is preliminary data.</text>
</comment>
<dbReference type="AlphaFoldDB" id="A0A401H5I3"/>
<protein>
    <submittedName>
        <fullName evidence="1">Uncharacterized protein</fullName>
    </submittedName>
</protein>
<evidence type="ECO:0000313" key="1">
    <source>
        <dbReference type="EMBL" id="GBE89695.1"/>
    </source>
</evidence>
<sequence length="53" mass="5784">MELDLELAIRQCYKSEDKEDVFDCVARVSPAALSNDVGAPAALSGPGYRQRRA</sequence>
<proteinExistence type="predicted"/>
<dbReference type="InParanoid" id="A0A401H5I3"/>
<reference evidence="1 2" key="1">
    <citation type="journal article" date="2018" name="Sci. Rep.">
        <title>Genome sequence of the cauliflower mushroom Sparassis crispa (Hanabiratake) and its association with beneficial usage.</title>
        <authorList>
            <person name="Kiyama R."/>
            <person name="Furutani Y."/>
            <person name="Kawaguchi K."/>
            <person name="Nakanishi T."/>
        </authorList>
    </citation>
    <scope>NUCLEOTIDE SEQUENCE [LARGE SCALE GENOMIC DNA]</scope>
</reference>
<gene>
    <name evidence="1" type="ORF">SCP_1700190</name>
</gene>
<dbReference type="RefSeq" id="XP_027620608.1">
    <property type="nucleotide sequence ID" value="XM_027764807.1"/>
</dbReference>
<evidence type="ECO:0000313" key="2">
    <source>
        <dbReference type="Proteomes" id="UP000287166"/>
    </source>
</evidence>
<keyword evidence="2" id="KW-1185">Reference proteome</keyword>
<name>A0A401H5I3_9APHY</name>
<dbReference type="EMBL" id="BFAD01000017">
    <property type="protein sequence ID" value="GBE89695.1"/>
    <property type="molecule type" value="Genomic_DNA"/>
</dbReference>
<accession>A0A401H5I3</accession>